<dbReference type="AlphaFoldDB" id="A0A504J1N0"/>
<dbReference type="Pfam" id="PF19775">
    <property type="entry name" value="DUF6261"/>
    <property type="match status" value="1"/>
</dbReference>
<evidence type="ECO:0000313" key="1">
    <source>
        <dbReference type="EMBL" id="TPN82392.1"/>
    </source>
</evidence>
<protein>
    <submittedName>
        <fullName evidence="1">Uncharacterized protein</fullName>
    </submittedName>
</protein>
<dbReference type="OrthoDB" id="1438952at2"/>
<organism evidence="1 2">
    <name type="scientific">Aquimarina algicola</name>
    <dbReference type="NCBI Taxonomy" id="2589995"/>
    <lineage>
        <taxon>Bacteria</taxon>
        <taxon>Pseudomonadati</taxon>
        <taxon>Bacteroidota</taxon>
        <taxon>Flavobacteriia</taxon>
        <taxon>Flavobacteriales</taxon>
        <taxon>Flavobacteriaceae</taxon>
        <taxon>Aquimarina</taxon>
    </lineage>
</organism>
<reference evidence="1 2" key="1">
    <citation type="submission" date="2019-06" db="EMBL/GenBank/DDBJ databases">
        <authorList>
            <person name="Meng X."/>
        </authorList>
    </citation>
    <scope>NUCLEOTIDE SEQUENCE [LARGE SCALE GENOMIC DNA]</scope>
    <source>
        <strain evidence="1 2">M625</strain>
    </source>
</reference>
<dbReference type="Proteomes" id="UP000315540">
    <property type="component" value="Unassembled WGS sequence"/>
</dbReference>
<dbReference type="InterPro" id="IPR046228">
    <property type="entry name" value="DUF6261"/>
</dbReference>
<keyword evidence="2" id="KW-1185">Reference proteome</keyword>
<comment type="caution">
    <text evidence="1">The sequence shown here is derived from an EMBL/GenBank/DDBJ whole genome shotgun (WGS) entry which is preliminary data.</text>
</comment>
<sequence>MNYINTATTSFYRNGEIIQFFDDVLTLTEKRGGIPKKLTKQYQELKTKNDALAEIFNSSRKLVHTKDIKEIDEKRDELTIGLRFLLVGLTKHPNPECQKAAERLLEVYDSAGKRIYRLNYQLQTRVTKNLIDTILNNATLVADVDLLKVVRDYIDALQTTNDAFAEAYVIRTQEKGQQEEGEMLELVQETILSYRKYIVRL</sequence>
<accession>A0A504J1N0</accession>
<gene>
    <name evidence="1" type="ORF">FHK87_23515</name>
</gene>
<proteinExistence type="predicted"/>
<dbReference type="RefSeq" id="WP_140597323.1">
    <property type="nucleotide sequence ID" value="NZ_VFWZ01000009.1"/>
</dbReference>
<evidence type="ECO:0000313" key="2">
    <source>
        <dbReference type="Proteomes" id="UP000315540"/>
    </source>
</evidence>
<dbReference type="EMBL" id="VFWZ01000009">
    <property type="protein sequence ID" value="TPN82392.1"/>
    <property type="molecule type" value="Genomic_DNA"/>
</dbReference>
<name>A0A504J1N0_9FLAO</name>